<dbReference type="EMBL" id="RMBX01000010">
    <property type="protein sequence ID" value="RPD39609.1"/>
    <property type="molecule type" value="Genomic_DNA"/>
</dbReference>
<evidence type="ECO:0000256" key="1">
    <source>
        <dbReference type="ARBA" id="ARBA00010641"/>
    </source>
</evidence>
<evidence type="ECO:0000256" key="5">
    <source>
        <dbReference type="ARBA" id="ARBA00023163"/>
    </source>
</evidence>
<dbReference type="AlphaFoldDB" id="A0A3N4MIV5"/>
<feature type="domain" description="RNA polymerase sigma-70 region 2" evidence="8">
    <location>
        <begin position="95"/>
        <end position="161"/>
    </location>
</feature>
<keyword evidence="5 6" id="KW-0804">Transcription</keyword>
<evidence type="ECO:0000256" key="7">
    <source>
        <dbReference type="SAM" id="Phobius"/>
    </source>
</evidence>
<dbReference type="Proteomes" id="UP000279089">
    <property type="component" value="Unassembled WGS sequence"/>
</dbReference>
<evidence type="ECO:0000256" key="2">
    <source>
        <dbReference type="ARBA" id="ARBA00023015"/>
    </source>
</evidence>
<evidence type="ECO:0000259" key="8">
    <source>
        <dbReference type="Pfam" id="PF04542"/>
    </source>
</evidence>
<dbReference type="Pfam" id="PF08281">
    <property type="entry name" value="Sigma70_r4_2"/>
    <property type="match status" value="1"/>
</dbReference>
<feature type="transmembrane region" description="Helical" evidence="7">
    <location>
        <begin position="250"/>
        <end position="267"/>
    </location>
</feature>
<dbReference type="PANTHER" id="PTHR43133">
    <property type="entry name" value="RNA POLYMERASE ECF-TYPE SIGMA FACTO"/>
    <property type="match status" value="1"/>
</dbReference>
<keyword evidence="7" id="KW-0472">Membrane</keyword>
<evidence type="ECO:0000259" key="9">
    <source>
        <dbReference type="Pfam" id="PF08281"/>
    </source>
</evidence>
<dbReference type="SUPFAM" id="SSF88946">
    <property type="entry name" value="Sigma2 domain of RNA polymerase sigma factors"/>
    <property type="match status" value="1"/>
</dbReference>
<dbReference type="InterPro" id="IPR014284">
    <property type="entry name" value="RNA_pol_sigma-70_dom"/>
</dbReference>
<accession>A0A3N4MIV5</accession>
<evidence type="ECO:0000256" key="4">
    <source>
        <dbReference type="ARBA" id="ARBA00023125"/>
    </source>
</evidence>
<dbReference type="InterPro" id="IPR007627">
    <property type="entry name" value="RNA_pol_sigma70_r2"/>
</dbReference>
<dbReference type="GO" id="GO:0016987">
    <property type="term" value="F:sigma factor activity"/>
    <property type="evidence" value="ECO:0007669"/>
    <property type="project" value="UniProtKB-KW"/>
</dbReference>
<dbReference type="InterPro" id="IPR013249">
    <property type="entry name" value="RNA_pol_sigma70_r4_t2"/>
</dbReference>
<evidence type="ECO:0000256" key="3">
    <source>
        <dbReference type="ARBA" id="ARBA00023082"/>
    </source>
</evidence>
<dbReference type="Pfam" id="PF04542">
    <property type="entry name" value="Sigma70_r2"/>
    <property type="match status" value="1"/>
</dbReference>
<keyword evidence="7" id="KW-1133">Transmembrane helix</keyword>
<dbReference type="PANTHER" id="PTHR43133:SF46">
    <property type="entry name" value="RNA POLYMERASE SIGMA-70 FACTOR ECF SUBFAMILY"/>
    <property type="match status" value="1"/>
</dbReference>
<keyword evidence="11" id="KW-1185">Reference proteome</keyword>
<dbReference type="InterPro" id="IPR039425">
    <property type="entry name" value="RNA_pol_sigma-70-like"/>
</dbReference>
<dbReference type="PROSITE" id="PS01063">
    <property type="entry name" value="SIGMA70_ECF"/>
    <property type="match status" value="1"/>
</dbReference>
<keyword evidence="7" id="KW-0812">Transmembrane</keyword>
<protein>
    <recommendedName>
        <fullName evidence="6">RNA polymerase sigma factor</fullName>
    </recommendedName>
</protein>
<dbReference type="InterPro" id="IPR013325">
    <property type="entry name" value="RNA_pol_sigma_r2"/>
</dbReference>
<reference evidence="11" key="1">
    <citation type="submission" date="2018-11" db="EMBL/GenBank/DDBJ databases">
        <title>Chitinophaga lutea sp.nov., isolate from arsenic contaminated soil.</title>
        <authorList>
            <person name="Zong Y."/>
        </authorList>
    </citation>
    <scope>NUCLEOTIDE SEQUENCE [LARGE SCALE GENOMIC DNA]</scope>
    <source>
        <strain evidence="11">YLT18</strain>
    </source>
</reference>
<evidence type="ECO:0000313" key="11">
    <source>
        <dbReference type="Proteomes" id="UP000279089"/>
    </source>
</evidence>
<dbReference type="SUPFAM" id="SSF88659">
    <property type="entry name" value="Sigma3 and sigma4 domains of RNA polymerase sigma factors"/>
    <property type="match status" value="1"/>
</dbReference>
<dbReference type="InterPro" id="IPR036388">
    <property type="entry name" value="WH-like_DNA-bd_sf"/>
</dbReference>
<dbReference type="Gene3D" id="1.10.1740.10">
    <property type="match status" value="1"/>
</dbReference>
<keyword evidence="3 6" id="KW-0731">Sigma factor</keyword>
<dbReference type="InterPro" id="IPR013324">
    <property type="entry name" value="RNA_pol_sigma_r3/r4-like"/>
</dbReference>
<keyword evidence="4 6" id="KW-0238">DNA-binding</keyword>
<comment type="caution">
    <text evidence="10">The sequence shown here is derived from an EMBL/GenBank/DDBJ whole genome shotgun (WGS) entry which is preliminary data.</text>
</comment>
<comment type="similarity">
    <text evidence="1 6">Belongs to the sigma-70 factor family. ECF subfamily.</text>
</comment>
<evidence type="ECO:0000256" key="6">
    <source>
        <dbReference type="RuleBase" id="RU000716"/>
    </source>
</evidence>
<gene>
    <name evidence="10" type="ORF">EG028_18350</name>
</gene>
<proteinExistence type="inferred from homology"/>
<name>A0A3N4MIV5_9BACT</name>
<dbReference type="InterPro" id="IPR000838">
    <property type="entry name" value="RNA_pol_sigma70_ECF_CS"/>
</dbReference>
<dbReference type="GO" id="GO:0003677">
    <property type="term" value="F:DNA binding"/>
    <property type="evidence" value="ECO:0007669"/>
    <property type="project" value="UniProtKB-KW"/>
</dbReference>
<dbReference type="Gene3D" id="1.10.10.10">
    <property type="entry name" value="Winged helix-like DNA-binding domain superfamily/Winged helix DNA-binding domain"/>
    <property type="match status" value="1"/>
</dbReference>
<sequence length="269" mass="31151">MRLIYKEYQRQGCVRRASLPFIRLSGGCVSGWKTVGKSFLFGRHRKNDSFSINLLLWRSFNQQSHPRSGMFDRSHTDKALFQLIAEGDEAAFRELYHAYVPQLEPLVMHLTKTASVTEDIIQETFLRVWLSRDKLPGIENPRSWLLRIVFYQSFTWLRRRSIHHKALDAMPQGEDEMRSTTEEAVAYAAMLRSVGEAVQQLPAQAKKIYKLSREQGLRIPEIAEQLHLSPSTVKNSLVRSLQTIRRHMEAGGFWLPLVVLWYLPAVLTL</sequence>
<feature type="domain" description="RNA polymerase sigma factor 70 region 4 type 2" evidence="9">
    <location>
        <begin position="192"/>
        <end position="243"/>
    </location>
</feature>
<dbReference type="GO" id="GO:0006352">
    <property type="term" value="P:DNA-templated transcription initiation"/>
    <property type="evidence" value="ECO:0007669"/>
    <property type="project" value="InterPro"/>
</dbReference>
<dbReference type="OrthoDB" id="799938at2"/>
<keyword evidence="2 6" id="KW-0805">Transcription regulation</keyword>
<evidence type="ECO:0000313" key="10">
    <source>
        <dbReference type="EMBL" id="RPD39609.1"/>
    </source>
</evidence>
<dbReference type="NCBIfam" id="TIGR02937">
    <property type="entry name" value="sigma70-ECF"/>
    <property type="match status" value="1"/>
</dbReference>
<organism evidence="10 11">
    <name type="scientific">Chitinophaga barathri</name>
    <dbReference type="NCBI Taxonomy" id="1647451"/>
    <lineage>
        <taxon>Bacteria</taxon>
        <taxon>Pseudomonadati</taxon>
        <taxon>Bacteroidota</taxon>
        <taxon>Chitinophagia</taxon>
        <taxon>Chitinophagales</taxon>
        <taxon>Chitinophagaceae</taxon>
        <taxon>Chitinophaga</taxon>
    </lineage>
</organism>